<keyword evidence="2" id="KW-1133">Transmembrane helix</keyword>
<protein>
    <submittedName>
        <fullName evidence="3">SPOSA6832_00946-mRNA-1:cds</fullName>
    </submittedName>
</protein>
<reference evidence="4" key="1">
    <citation type="submission" date="2015-02" db="EMBL/GenBank/DDBJ databases">
        <authorList>
            <person name="Gon?alves P."/>
        </authorList>
    </citation>
    <scope>NUCLEOTIDE SEQUENCE [LARGE SCALE GENOMIC DNA]</scope>
</reference>
<evidence type="ECO:0000256" key="2">
    <source>
        <dbReference type="SAM" id="Phobius"/>
    </source>
</evidence>
<feature type="transmembrane region" description="Helical" evidence="2">
    <location>
        <begin position="26"/>
        <end position="47"/>
    </location>
</feature>
<dbReference type="Proteomes" id="UP000243876">
    <property type="component" value="Unassembled WGS sequence"/>
</dbReference>
<evidence type="ECO:0000313" key="3">
    <source>
        <dbReference type="EMBL" id="CEQ39423.1"/>
    </source>
</evidence>
<name>A0A0D6EI03_SPOSA</name>
<dbReference type="EMBL" id="CENE01000003">
    <property type="protein sequence ID" value="CEQ39423.1"/>
    <property type="molecule type" value="Genomic_DNA"/>
</dbReference>
<evidence type="ECO:0000313" key="4">
    <source>
        <dbReference type="Proteomes" id="UP000243876"/>
    </source>
</evidence>
<evidence type="ECO:0000256" key="1">
    <source>
        <dbReference type="SAM" id="MobiDB-lite"/>
    </source>
</evidence>
<keyword evidence="2" id="KW-0812">Transmembrane</keyword>
<keyword evidence="2" id="KW-0472">Membrane</keyword>
<feature type="region of interest" description="Disordered" evidence="1">
    <location>
        <begin position="1"/>
        <end position="22"/>
    </location>
</feature>
<organism evidence="3 4">
    <name type="scientific">Sporidiobolus salmonicolor</name>
    <name type="common">Yeast-like fungus</name>
    <name type="synonym">Sporobolomyces salmonicolor</name>
    <dbReference type="NCBI Taxonomy" id="5005"/>
    <lineage>
        <taxon>Eukaryota</taxon>
        <taxon>Fungi</taxon>
        <taxon>Dikarya</taxon>
        <taxon>Basidiomycota</taxon>
        <taxon>Pucciniomycotina</taxon>
        <taxon>Microbotryomycetes</taxon>
        <taxon>Sporidiobolales</taxon>
        <taxon>Sporidiobolaceae</taxon>
        <taxon>Sporobolomyces</taxon>
    </lineage>
</organism>
<keyword evidence="4" id="KW-1185">Reference proteome</keyword>
<dbReference type="OrthoDB" id="2538110at2759"/>
<gene>
    <name evidence="3" type="primary">SPOSA6832_00946</name>
</gene>
<feature type="non-terminal residue" evidence="3">
    <location>
        <position position="1"/>
    </location>
</feature>
<sequence>MPSDLRRTPSNPRARPRGAPPPLTPLRVFLVCFVATLYALAAIRYSLPPHSWIESYVHKHWDLGDKVVKHRPAFRHVERYSPEHRYRPATSPVVTQIGKDGKPKYIGKYH</sequence>
<accession>A0A0D6EI03</accession>
<dbReference type="AlphaFoldDB" id="A0A0D6EI03"/>
<proteinExistence type="predicted"/>